<dbReference type="GO" id="GO:0008270">
    <property type="term" value="F:zinc ion binding"/>
    <property type="evidence" value="ECO:0007669"/>
    <property type="project" value="UniProtKB-KW"/>
</dbReference>
<dbReference type="Gene3D" id="1.10.565.10">
    <property type="entry name" value="Retinoid X Receptor"/>
    <property type="match status" value="1"/>
</dbReference>
<protein>
    <submittedName>
        <fullName evidence="14">Uncharacterized protein</fullName>
    </submittedName>
</protein>
<evidence type="ECO:0000256" key="2">
    <source>
        <dbReference type="ARBA" id="ARBA00005993"/>
    </source>
</evidence>
<dbReference type="PANTHER" id="PTHR45680:SF29">
    <property type="entry name" value="NUCLEAR HORMONE RECEPTOR FAMILY"/>
    <property type="match status" value="1"/>
</dbReference>
<reference evidence="14" key="1">
    <citation type="submission" date="2022-11" db="EMBL/GenBank/DDBJ databases">
        <authorList>
            <person name="Kikuchi T."/>
        </authorList>
    </citation>
    <scope>NUCLEOTIDE SEQUENCE</scope>
    <source>
        <strain evidence="14">PS1010</strain>
    </source>
</reference>
<keyword evidence="6 11" id="KW-0805">Transcription regulation</keyword>
<evidence type="ECO:0000256" key="1">
    <source>
        <dbReference type="ARBA" id="ARBA00004123"/>
    </source>
</evidence>
<dbReference type="GO" id="GO:0005634">
    <property type="term" value="C:nucleus"/>
    <property type="evidence" value="ECO:0007669"/>
    <property type="project" value="UniProtKB-SubCell"/>
</dbReference>
<keyword evidence="7 11" id="KW-0238">DNA-binding</keyword>
<dbReference type="InterPro" id="IPR049636">
    <property type="entry name" value="HNF4-like_DBD"/>
</dbReference>
<evidence type="ECO:0000259" key="13">
    <source>
        <dbReference type="PROSITE" id="PS51843"/>
    </source>
</evidence>
<evidence type="ECO:0000256" key="5">
    <source>
        <dbReference type="ARBA" id="ARBA00022833"/>
    </source>
</evidence>
<evidence type="ECO:0000256" key="8">
    <source>
        <dbReference type="ARBA" id="ARBA00023163"/>
    </source>
</evidence>
<evidence type="ECO:0000256" key="4">
    <source>
        <dbReference type="ARBA" id="ARBA00022771"/>
    </source>
</evidence>
<dbReference type="InterPro" id="IPR051152">
    <property type="entry name" value="C.elegans_Orphan_NR"/>
</dbReference>
<dbReference type="Proteomes" id="UP001152747">
    <property type="component" value="Unassembled WGS sequence"/>
</dbReference>
<evidence type="ECO:0000256" key="10">
    <source>
        <dbReference type="ARBA" id="ARBA00023242"/>
    </source>
</evidence>
<keyword evidence="15" id="KW-1185">Reference proteome</keyword>
<keyword evidence="4 11" id="KW-0863">Zinc-finger</keyword>
<evidence type="ECO:0000313" key="14">
    <source>
        <dbReference type="EMBL" id="CAI5452278.1"/>
    </source>
</evidence>
<dbReference type="InterPro" id="IPR001628">
    <property type="entry name" value="Znf_hrmn_rcpt"/>
</dbReference>
<keyword evidence="9 11" id="KW-0675">Receptor</keyword>
<dbReference type="SMART" id="SM00399">
    <property type="entry name" value="ZnF_C4"/>
    <property type="match status" value="1"/>
</dbReference>
<dbReference type="InterPro" id="IPR035500">
    <property type="entry name" value="NHR-like_dom_sf"/>
</dbReference>
<dbReference type="PRINTS" id="PR00047">
    <property type="entry name" value="STROIDFINGER"/>
</dbReference>
<evidence type="ECO:0000256" key="6">
    <source>
        <dbReference type="ARBA" id="ARBA00023015"/>
    </source>
</evidence>
<keyword evidence="10 11" id="KW-0539">Nucleus</keyword>
<comment type="subcellular location">
    <subcellularLocation>
        <location evidence="1 11">Nucleus</location>
    </subcellularLocation>
</comment>
<dbReference type="EMBL" id="CANHGI010000005">
    <property type="protein sequence ID" value="CAI5452278.1"/>
    <property type="molecule type" value="Genomic_DNA"/>
</dbReference>
<dbReference type="SUPFAM" id="SSF57716">
    <property type="entry name" value="Glucocorticoid receptor-like (DNA-binding domain)"/>
    <property type="match status" value="1"/>
</dbReference>
<dbReference type="SMART" id="SM00430">
    <property type="entry name" value="HOLI"/>
    <property type="match status" value="1"/>
</dbReference>
<dbReference type="PROSITE" id="PS00031">
    <property type="entry name" value="NUCLEAR_REC_DBD_1"/>
    <property type="match status" value="1"/>
</dbReference>
<evidence type="ECO:0000256" key="11">
    <source>
        <dbReference type="RuleBase" id="RU004334"/>
    </source>
</evidence>
<proteinExistence type="inferred from homology"/>
<keyword evidence="3 11" id="KW-0479">Metal-binding</keyword>
<dbReference type="Pfam" id="PF00104">
    <property type="entry name" value="Hormone_recep"/>
    <property type="match status" value="1"/>
</dbReference>
<dbReference type="SUPFAM" id="SSF48508">
    <property type="entry name" value="Nuclear receptor ligand-binding domain"/>
    <property type="match status" value="1"/>
</dbReference>
<dbReference type="GO" id="GO:0003700">
    <property type="term" value="F:DNA-binding transcription factor activity"/>
    <property type="evidence" value="ECO:0007669"/>
    <property type="project" value="InterPro"/>
</dbReference>
<comment type="similarity">
    <text evidence="2 11">Belongs to the nuclear hormone receptor family.</text>
</comment>
<comment type="caution">
    <text evidence="14">The sequence shown here is derived from an EMBL/GenBank/DDBJ whole genome shotgun (WGS) entry which is preliminary data.</text>
</comment>
<evidence type="ECO:0000259" key="12">
    <source>
        <dbReference type="PROSITE" id="PS51030"/>
    </source>
</evidence>
<feature type="domain" description="NR LBD" evidence="13">
    <location>
        <begin position="174"/>
        <end position="425"/>
    </location>
</feature>
<name>A0A9P1IZI9_9PELO</name>
<dbReference type="Gene3D" id="3.30.50.10">
    <property type="entry name" value="Erythroid Transcription Factor GATA-1, subunit A"/>
    <property type="match status" value="1"/>
</dbReference>
<keyword evidence="5 11" id="KW-0862">Zinc</keyword>
<accession>A0A9P1IZI9</accession>
<sequence>MDSPSSSSSCVSSTSLSPIHQNCQICFQAAHGKHFGAYSCRACSAFFRRAVIGNYEKIKCRQGDGKCEARLDGRFSCKKCRLEKCFSAGMREEKLQFDRDLVSSTEQFVRKRKILFSTIPHSPECFLGRPSFIFACEPDIATSSRTLIDVQLLIEKASNLFISNNSSRQSEILTGMSTLDRLSYALDLSHEPTNEDPVIVNKIGKDETLLFWEYKFLNAANWLTYSDEFQQLPQKMKVEFVKSIWFVWMKMDKIAGAAERRMKQKEKEDESLCHVTKNVYIDIDKVELDTSWMSNYKKEQLAYFIEKPSRSYQNNIVEPLMELRPTIQEVTYMVCVVSFRYAAKQHGGDIADISEKLIEKLANDLHNYYFNEMNLRNYASRMAKMMRIVQFVERDIQDRKQRAEIARLFDVFTIEFSHPEMFIGF</sequence>
<evidence type="ECO:0000256" key="3">
    <source>
        <dbReference type="ARBA" id="ARBA00022723"/>
    </source>
</evidence>
<evidence type="ECO:0000256" key="9">
    <source>
        <dbReference type="ARBA" id="ARBA00023170"/>
    </source>
</evidence>
<evidence type="ECO:0000313" key="15">
    <source>
        <dbReference type="Proteomes" id="UP001152747"/>
    </source>
</evidence>
<gene>
    <name evidence="14" type="ORF">CAMP_LOCUS14915</name>
</gene>
<dbReference type="Pfam" id="PF00105">
    <property type="entry name" value="zf-C4"/>
    <property type="match status" value="1"/>
</dbReference>
<evidence type="ECO:0000256" key="7">
    <source>
        <dbReference type="ARBA" id="ARBA00023125"/>
    </source>
</evidence>
<dbReference type="PANTHER" id="PTHR45680">
    <property type="entry name" value="NUCLEAR HORMONE RECEPTOR FAMILY"/>
    <property type="match status" value="1"/>
</dbReference>
<dbReference type="InterPro" id="IPR000536">
    <property type="entry name" value="Nucl_hrmn_rcpt_lig-bd"/>
</dbReference>
<dbReference type="AlphaFoldDB" id="A0A9P1IZI9"/>
<dbReference type="PROSITE" id="PS51843">
    <property type="entry name" value="NR_LBD"/>
    <property type="match status" value="1"/>
</dbReference>
<dbReference type="GO" id="GO:0000978">
    <property type="term" value="F:RNA polymerase II cis-regulatory region sequence-specific DNA binding"/>
    <property type="evidence" value="ECO:0007669"/>
    <property type="project" value="InterPro"/>
</dbReference>
<dbReference type="CDD" id="cd06960">
    <property type="entry name" value="NR_DBD_HNF4A"/>
    <property type="match status" value="1"/>
</dbReference>
<organism evidence="14 15">
    <name type="scientific">Caenorhabditis angaria</name>
    <dbReference type="NCBI Taxonomy" id="860376"/>
    <lineage>
        <taxon>Eukaryota</taxon>
        <taxon>Metazoa</taxon>
        <taxon>Ecdysozoa</taxon>
        <taxon>Nematoda</taxon>
        <taxon>Chromadorea</taxon>
        <taxon>Rhabditida</taxon>
        <taxon>Rhabditina</taxon>
        <taxon>Rhabditomorpha</taxon>
        <taxon>Rhabditoidea</taxon>
        <taxon>Rhabditidae</taxon>
        <taxon>Peloderinae</taxon>
        <taxon>Caenorhabditis</taxon>
    </lineage>
</organism>
<dbReference type="PROSITE" id="PS51030">
    <property type="entry name" value="NUCLEAR_REC_DBD_2"/>
    <property type="match status" value="1"/>
</dbReference>
<feature type="domain" description="Nuclear receptor" evidence="12">
    <location>
        <begin position="20"/>
        <end position="97"/>
    </location>
</feature>
<dbReference type="InterPro" id="IPR013088">
    <property type="entry name" value="Znf_NHR/GATA"/>
</dbReference>
<dbReference type="OrthoDB" id="5844222at2759"/>
<keyword evidence="8 11" id="KW-0804">Transcription</keyword>